<dbReference type="InterPro" id="IPR029787">
    <property type="entry name" value="Nucleotide_cyclase"/>
</dbReference>
<dbReference type="Pfam" id="PF13191">
    <property type="entry name" value="AAA_16"/>
    <property type="match status" value="1"/>
</dbReference>
<dbReference type="RefSeq" id="WP_006932525.1">
    <property type="nucleotide sequence ID" value="NZ_AAUW01000003.1"/>
</dbReference>
<organism evidence="4 5">
    <name type="scientific">Roseibium aggregatum (strain ATCC 25650 / DSM 13394 / JCM 20685 / NBRC 16684 / NCIMB 2208 / IAM 12614 / B1)</name>
    <name type="common">Stappia aggregata</name>
    <dbReference type="NCBI Taxonomy" id="384765"/>
    <lineage>
        <taxon>Bacteria</taxon>
        <taxon>Pseudomonadati</taxon>
        <taxon>Pseudomonadota</taxon>
        <taxon>Alphaproteobacteria</taxon>
        <taxon>Hyphomicrobiales</taxon>
        <taxon>Stappiaceae</taxon>
        <taxon>Roseibium</taxon>
    </lineage>
</organism>
<evidence type="ECO:0000313" key="5">
    <source>
        <dbReference type="Proteomes" id="UP000004848"/>
    </source>
</evidence>
<evidence type="ECO:0000313" key="4">
    <source>
        <dbReference type="EMBL" id="EAV45237.1"/>
    </source>
</evidence>
<keyword evidence="1" id="KW-0547">Nucleotide-binding</keyword>
<dbReference type="Gene3D" id="3.40.50.300">
    <property type="entry name" value="P-loop containing nucleotide triphosphate hydrolases"/>
    <property type="match status" value="1"/>
</dbReference>
<evidence type="ECO:0000256" key="2">
    <source>
        <dbReference type="ARBA" id="ARBA00022840"/>
    </source>
</evidence>
<dbReference type="GO" id="GO:0005737">
    <property type="term" value="C:cytoplasm"/>
    <property type="evidence" value="ECO:0007669"/>
    <property type="project" value="TreeGrafter"/>
</dbReference>
<dbReference type="EMBL" id="AAUW01000003">
    <property type="protein sequence ID" value="EAV45237.1"/>
    <property type="molecule type" value="Genomic_DNA"/>
</dbReference>
<dbReference type="InterPro" id="IPR027417">
    <property type="entry name" value="P-loop_NTPase"/>
</dbReference>
<dbReference type="SUPFAM" id="SSF55073">
    <property type="entry name" value="Nucleotide cyclase"/>
    <property type="match status" value="1"/>
</dbReference>
<dbReference type="AlphaFoldDB" id="A0NP74"/>
<dbReference type="PANTHER" id="PTHR16305:SF28">
    <property type="entry name" value="GUANYLATE CYCLASE DOMAIN-CONTAINING PROTEIN"/>
    <property type="match status" value="1"/>
</dbReference>
<sequence length="976" mass="106522">MSLAVFGFDDPAAMHNQMSEEHLAVLDRRFSTVCAVAASEFGGKLVNLPNGRKVLTFGVPHPHELDAERAVLAAQKVLRSFEWSSFKCPARLRCGIASGEGFIVLDDGPNMSPLAVSGPVYDKALHLEQHAPGNVLLVAADARALFRSNFMARKVQLGSEDETAWEVSPAIVPSTRFDPGDQDPRLRYFMGRMKELRLLGKSWATSKKGPAQSVLIEGEPGIGKSSLMNAFLKKVQADQPLVLNFLGSAHHRRTPYFPIAQGLFSFLGLKGMQSPSLLSTVIHNFLSDLGLDTMRDNANLRAILKSGGIESHVPQAEAAAENPVETLIACFRQLSDVNPVILVFEDAHWMDPSTLKLMTALPGALGNSRVLSLISTRPGPGPENLESSVDAICRLDNLPEPEARALADLLRPPDMTDAQFETIVQRCDGIPLFLEELMNIAAERGSRFFEDGPENLIPASLRETLAARLSHLGGNRDILLVAAVIGREFNIPLLSVVTGVPEDALATQLETFQRSNLIYRIGSPQDGVFEFKHSLVQDLAYQSIEPGARGRYHARIAEALTETPERYPPVAAEVIARHFQYAGNIPAALDYLEVAGVEAVRVAAHREAGRYFQKALELAQNIGNAAERDVAVSRFLLLLGPQLITNHGFASNEVQEVYTRARHLTSSDTGSPEMLQMLWGLWGAHIVRADIAFAKTLSDDFLRMAQARQNGLEVSAGLYMAGVGAFYVGDLARAEQLLLRSVEAALAADFDEMITKYSLDLGILARSYLSWCYALMDRPDDLRDNALSLETAALLSDHAFCQAFSSCFLSTTHNFLGNSAEAEHHALAAASLSREQGFAQQLAQADINLGRAQVTSGDPSGLDRMLDGLKAYLGTGAVLARPYAEAWIAEAQLHRGDPGTAFSRLIEVRRFTRRSGERYYDAELLRLSALAAKATRPDARHLVRTLLGKSANHARRSGTDLHLLNLKPHLSAFPAV</sequence>
<evidence type="ECO:0000256" key="1">
    <source>
        <dbReference type="ARBA" id="ARBA00022741"/>
    </source>
</evidence>
<evidence type="ECO:0000259" key="3">
    <source>
        <dbReference type="Pfam" id="PF13191"/>
    </source>
</evidence>
<dbReference type="Gene3D" id="3.30.70.1230">
    <property type="entry name" value="Nucleotide cyclase"/>
    <property type="match status" value="1"/>
</dbReference>
<dbReference type="Proteomes" id="UP000004848">
    <property type="component" value="Unassembled WGS sequence"/>
</dbReference>
<gene>
    <name evidence="4" type="ORF">SIAM614_17969</name>
</gene>
<dbReference type="GO" id="GO:0004016">
    <property type="term" value="F:adenylate cyclase activity"/>
    <property type="evidence" value="ECO:0007669"/>
    <property type="project" value="TreeGrafter"/>
</dbReference>
<dbReference type="GeneID" id="68845370"/>
<dbReference type="InterPro" id="IPR041664">
    <property type="entry name" value="AAA_16"/>
</dbReference>
<feature type="domain" description="Orc1-like AAA ATPase" evidence="3">
    <location>
        <begin position="189"/>
        <end position="369"/>
    </location>
</feature>
<accession>A0NP74</accession>
<dbReference type="PANTHER" id="PTHR16305">
    <property type="entry name" value="TESTICULAR SOLUBLE ADENYLYL CYCLASE"/>
    <property type="match status" value="1"/>
</dbReference>
<dbReference type="GO" id="GO:0005524">
    <property type="term" value="F:ATP binding"/>
    <property type="evidence" value="ECO:0007669"/>
    <property type="project" value="UniProtKB-KW"/>
</dbReference>
<dbReference type="OrthoDB" id="341967at2"/>
<dbReference type="eggNOG" id="COG3899">
    <property type="taxonomic scope" value="Bacteria"/>
</dbReference>
<reference evidence="4 5" key="1">
    <citation type="submission" date="2006-05" db="EMBL/GenBank/DDBJ databases">
        <authorList>
            <person name="King G."/>
            <person name="Ferriera S."/>
            <person name="Johnson J."/>
            <person name="Kravitz S."/>
            <person name="Beeson K."/>
            <person name="Sutton G."/>
            <person name="Rogers Y.-H."/>
            <person name="Friedman R."/>
            <person name="Frazier M."/>
            <person name="Venter J.C."/>
        </authorList>
    </citation>
    <scope>NUCLEOTIDE SEQUENCE [LARGE SCALE GENOMIC DNA]</scope>
    <source>
        <strain evidence="5">ATCC 25650 / DSM 13394 / JCM 20685 / NBRC 16684 / NCIMB 2208 / IAM 12614 / B1</strain>
    </source>
</reference>
<protein>
    <submittedName>
        <fullName evidence="4">Guanylate cyclase:TPR repeat:SAM domain (Sterile alpha motif)</fullName>
    </submittedName>
</protein>
<name>A0NP74_ROSAI</name>
<comment type="caution">
    <text evidence="4">The sequence shown here is derived from an EMBL/GenBank/DDBJ whole genome shotgun (WGS) entry which is preliminary data.</text>
</comment>
<proteinExistence type="predicted"/>
<dbReference type="SUPFAM" id="SSF52540">
    <property type="entry name" value="P-loop containing nucleoside triphosphate hydrolases"/>
    <property type="match status" value="1"/>
</dbReference>
<keyword evidence="2" id="KW-0067">ATP-binding</keyword>